<feature type="transmembrane region" description="Helical" evidence="2">
    <location>
        <begin position="73"/>
        <end position="93"/>
    </location>
</feature>
<evidence type="ECO:0000313" key="4">
    <source>
        <dbReference type="Proteomes" id="UP000032417"/>
    </source>
</evidence>
<dbReference type="STRING" id="1562970.ING2E5B_0085"/>
<protein>
    <submittedName>
        <fullName evidence="3">Uncharacterized protein</fullName>
    </submittedName>
</protein>
<organism evidence="3 4">
    <name type="scientific">Fermentimonas caenicola</name>
    <dbReference type="NCBI Taxonomy" id="1562970"/>
    <lineage>
        <taxon>Bacteria</taxon>
        <taxon>Pseudomonadati</taxon>
        <taxon>Bacteroidota</taxon>
        <taxon>Bacteroidia</taxon>
        <taxon>Bacteroidales</taxon>
        <taxon>Dysgonomonadaceae</taxon>
        <taxon>Fermentimonas</taxon>
    </lineage>
</organism>
<dbReference type="EMBL" id="LN515532">
    <property type="protein sequence ID" value="CEA14756.1"/>
    <property type="molecule type" value="Genomic_DNA"/>
</dbReference>
<gene>
    <name evidence="3" type="ORF">ING2E5B_0085</name>
</gene>
<evidence type="ECO:0000313" key="3">
    <source>
        <dbReference type="EMBL" id="CEA14756.1"/>
    </source>
</evidence>
<keyword evidence="2" id="KW-0472">Membrane</keyword>
<keyword evidence="1" id="KW-0175">Coiled coil</keyword>
<name>A0A098BXG9_9BACT</name>
<feature type="coiled-coil region" evidence="1">
    <location>
        <begin position="143"/>
        <end position="180"/>
    </location>
</feature>
<evidence type="ECO:0000256" key="2">
    <source>
        <dbReference type="SAM" id="Phobius"/>
    </source>
</evidence>
<dbReference type="KEGG" id="pbt:ING2E5B_0085"/>
<sequence>MKNKDVNEIYTLFEEIREIVKAGNSNSAPTQPEILGLSAIDELSGKLDEAIREIRKPVRTEYHHIFSIASSKVFYGMIGLCIMCLILFFIVFYQQKEITTCKDNDLKYRYVQMQGEITPAGVNDLDSIFENRRDSVRMIRKLVKQHEKAVIEKTRRLERARLKELEAEQLRQDVENFKHKK</sequence>
<dbReference type="AlphaFoldDB" id="A0A098BXG9"/>
<evidence type="ECO:0000256" key="1">
    <source>
        <dbReference type="SAM" id="Coils"/>
    </source>
</evidence>
<reference evidence="3 4" key="1">
    <citation type="submission" date="2014-08" db="EMBL/GenBank/DDBJ databases">
        <authorList>
            <person name="Wibberg D."/>
        </authorList>
    </citation>
    <scope>NUCLEOTIDE SEQUENCE [LARGE SCALE GENOMIC DNA]</scope>
    <source>
        <strain evidence="4">ING2-E5B</strain>
    </source>
</reference>
<keyword evidence="2" id="KW-1133">Transmembrane helix</keyword>
<dbReference type="OrthoDB" id="1123297at2"/>
<dbReference type="Proteomes" id="UP000032417">
    <property type="component" value="Chromosome 1"/>
</dbReference>
<dbReference type="HOGENOM" id="CLU_1487765_0_0_10"/>
<proteinExistence type="predicted"/>
<keyword evidence="2" id="KW-0812">Transmembrane</keyword>
<accession>A0A098BXG9</accession>
<keyword evidence="4" id="KW-1185">Reference proteome</keyword>